<accession>V2X066</accession>
<dbReference type="AlphaFoldDB" id="V2X066"/>
<feature type="compositionally biased region" description="Low complexity" evidence="1">
    <location>
        <begin position="23"/>
        <end position="36"/>
    </location>
</feature>
<protein>
    <submittedName>
        <fullName evidence="2">Uncharacterized protein</fullName>
    </submittedName>
</protein>
<feature type="region of interest" description="Disordered" evidence="1">
    <location>
        <begin position="20"/>
        <end position="86"/>
    </location>
</feature>
<gene>
    <name evidence="2" type="ORF">Moror_9289</name>
</gene>
<keyword evidence="3" id="KW-1185">Reference proteome</keyword>
<dbReference type="Proteomes" id="UP000017559">
    <property type="component" value="Unassembled WGS sequence"/>
</dbReference>
<name>V2X066_MONRO</name>
<proteinExistence type="predicted"/>
<evidence type="ECO:0000313" key="2">
    <source>
        <dbReference type="EMBL" id="ESK86151.1"/>
    </source>
</evidence>
<feature type="compositionally biased region" description="Acidic residues" evidence="1">
    <location>
        <begin position="45"/>
        <end position="54"/>
    </location>
</feature>
<organism evidence="2 3">
    <name type="scientific">Moniliophthora roreri (strain MCA 2997)</name>
    <name type="common">Cocoa frosty pod rot fungus</name>
    <name type="synonym">Crinipellis roreri</name>
    <dbReference type="NCBI Taxonomy" id="1381753"/>
    <lineage>
        <taxon>Eukaryota</taxon>
        <taxon>Fungi</taxon>
        <taxon>Dikarya</taxon>
        <taxon>Basidiomycota</taxon>
        <taxon>Agaricomycotina</taxon>
        <taxon>Agaricomycetes</taxon>
        <taxon>Agaricomycetidae</taxon>
        <taxon>Agaricales</taxon>
        <taxon>Marasmiineae</taxon>
        <taxon>Marasmiaceae</taxon>
        <taxon>Moniliophthora</taxon>
    </lineage>
</organism>
<dbReference type="HOGENOM" id="CLU_167722_0_0_1"/>
<comment type="caution">
    <text evidence="2">The sequence shown here is derived from an EMBL/GenBank/DDBJ whole genome shotgun (WGS) entry which is preliminary data.</text>
</comment>
<dbReference type="KEGG" id="mrr:Moror_9289"/>
<sequence>MFGSDKYTGQLSLFSCFNLPLNSEASDSSGDSIASSTPPCHPAPDEDGDEEGGDRDDRVPGDGSGDGGGDDPPPSSSEGGGSSGGG</sequence>
<dbReference type="EMBL" id="AWSO01000971">
    <property type="protein sequence ID" value="ESK86151.1"/>
    <property type="molecule type" value="Genomic_DNA"/>
</dbReference>
<evidence type="ECO:0000256" key="1">
    <source>
        <dbReference type="SAM" id="MobiDB-lite"/>
    </source>
</evidence>
<reference evidence="2 3" key="1">
    <citation type="journal article" date="2014" name="BMC Genomics">
        <title>Genome and secretome analysis of the hemibiotrophic fungal pathogen, Moniliophthora roreri, which causes frosty pod rot disease of cacao: mechanisms of the biotrophic and necrotrophic phases.</title>
        <authorList>
            <person name="Meinhardt L.W."/>
            <person name="Costa G.G.L."/>
            <person name="Thomazella D.P.T."/>
            <person name="Teixeira P.J.P.L."/>
            <person name="Carazzolle M.F."/>
            <person name="Schuster S.C."/>
            <person name="Carlson J.E."/>
            <person name="Guiltinan M.J."/>
            <person name="Mieczkowski P."/>
            <person name="Farmer A."/>
            <person name="Ramaraj T."/>
            <person name="Crozier J."/>
            <person name="Davis R.E."/>
            <person name="Shao J."/>
            <person name="Melnick R.L."/>
            <person name="Pereira G.A.G."/>
            <person name="Bailey B.A."/>
        </authorList>
    </citation>
    <scope>NUCLEOTIDE SEQUENCE [LARGE SCALE GENOMIC DNA]</scope>
    <source>
        <strain evidence="2 3">MCA 2997</strain>
    </source>
</reference>
<evidence type="ECO:0000313" key="3">
    <source>
        <dbReference type="Proteomes" id="UP000017559"/>
    </source>
</evidence>